<gene>
    <name evidence="8" type="ORF">Dacsa_3428</name>
</gene>
<keyword evidence="2 5" id="KW-0378">Hydrolase</keyword>
<keyword evidence="4 5" id="KW-0067">ATP-binding</keyword>
<keyword evidence="1 5" id="KW-0547">Nucleotide-binding</keyword>
<keyword evidence="9" id="KW-1185">Reference proteome</keyword>
<dbReference type="PROSITE" id="PS51198">
    <property type="entry name" value="UVRD_HELICASE_ATP_BIND"/>
    <property type="match status" value="1"/>
</dbReference>
<proteinExistence type="predicted"/>
<dbReference type="InterPro" id="IPR027417">
    <property type="entry name" value="P-loop_NTPase"/>
</dbReference>
<dbReference type="InterPro" id="IPR014016">
    <property type="entry name" value="UvrD-like_ATP-bd"/>
</dbReference>
<evidence type="ECO:0000256" key="3">
    <source>
        <dbReference type="ARBA" id="ARBA00022806"/>
    </source>
</evidence>
<dbReference type="EMBL" id="CP003944">
    <property type="protein sequence ID" value="AFZ51922.1"/>
    <property type="molecule type" value="Genomic_DNA"/>
</dbReference>
<dbReference type="InterPro" id="IPR000212">
    <property type="entry name" value="DNA_helicase_UvrD/REP"/>
</dbReference>
<dbReference type="HOGENOM" id="CLU_004862_0_0_3"/>
<name>K9YZK5_DACS8</name>
<feature type="domain" description="UvrD-like helicase ATP-binding" evidence="7">
    <location>
        <begin position="290"/>
        <end position="612"/>
    </location>
</feature>
<dbReference type="KEGG" id="dsl:Dacsa_3428"/>
<feature type="binding site" evidence="5">
    <location>
        <begin position="311"/>
        <end position="318"/>
    </location>
    <ligand>
        <name>ATP</name>
        <dbReference type="ChEBI" id="CHEBI:30616"/>
    </ligand>
</feature>
<protein>
    <recommendedName>
        <fullName evidence="7">UvrD-like helicase ATP-binding domain-containing protein</fullName>
    </recommendedName>
</protein>
<dbReference type="SUPFAM" id="SSF52540">
    <property type="entry name" value="P-loop containing nucleoside triphosphate hydrolases"/>
    <property type="match status" value="1"/>
</dbReference>
<dbReference type="GO" id="GO:0003678">
    <property type="term" value="F:DNA helicase activity"/>
    <property type="evidence" value="ECO:0007669"/>
    <property type="project" value="InterPro"/>
</dbReference>
<evidence type="ECO:0000313" key="9">
    <source>
        <dbReference type="Proteomes" id="UP000010482"/>
    </source>
</evidence>
<dbReference type="RefSeq" id="WP_015230896.1">
    <property type="nucleotide sequence ID" value="NC_019780.1"/>
</dbReference>
<reference evidence="8" key="1">
    <citation type="submission" date="2012-04" db="EMBL/GenBank/DDBJ databases">
        <title>Finished genome of Dactylococcopsis salina PCC 8305.</title>
        <authorList>
            <consortium name="US DOE Joint Genome Institute"/>
            <person name="Gugger M."/>
            <person name="Coursin T."/>
            <person name="Rippka R."/>
            <person name="Tandeau De Marsac N."/>
            <person name="Huntemann M."/>
            <person name="Wei C.-L."/>
            <person name="Han J."/>
            <person name="Detter J.C."/>
            <person name="Han C."/>
            <person name="Tapia R."/>
            <person name="Daligault H."/>
            <person name="Chen A."/>
            <person name="Krypides N."/>
            <person name="Mavromatis K."/>
            <person name="Markowitz V."/>
            <person name="Szeto E."/>
            <person name="Ivanova N."/>
            <person name="Ovchinnikova G."/>
            <person name="Pagani I."/>
            <person name="Pati A."/>
            <person name="Goodwin L."/>
            <person name="Peters L."/>
            <person name="Pitluck S."/>
            <person name="Woyke T."/>
            <person name="Kerfeld C."/>
        </authorList>
    </citation>
    <scope>NUCLEOTIDE SEQUENCE [LARGE SCALE GENOMIC DNA]</scope>
    <source>
        <strain evidence="8">PCC 8305</strain>
    </source>
</reference>
<dbReference type="GO" id="GO:0005524">
    <property type="term" value="F:ATP binding"/>
    <property type="evidence" value="ECO:0007669"/>
    <property type="project" value="UniProtKB-UniRule"/>
</dbReference>
<evidence type="ECO:0000313" key="8">
    <source>
        <dbReference type="EMBL" id="AFZ51922.1"/>
    </source>
</evidence>
<dbReference type="eggNOG" id="COG0457">
    <property type="taxonomic scope" value="Bacteria"/>
</dbReference>
<dbReference type="OrthoDB" id="9787585at2"/>
<dbReference type="Gene3D" id="3.40.50.300">
    <property type="entry name" value="P-loop containing nucleotide triphosphate hydrolases"/>
    <property type="match status" value="2"/>
</dbReference>
<dbReference type="eggNOG" id="COG0210">
    <property type="taxonomic scope" value="Bacteria"/>
</dbReference>
<sequence>MFIYRTDWFEQKLKAQNSLYEHFDRLCEQLAQMSVEEVQSRFERIYPFLKRKEGNLRLIARIYRVDRKNILCWLTLFRRGDRAYEEFLRDRENYAHQSWSEEVEKTRLKQWLKQQKAPEKNSNSPSLPPHLRGWLHPPNWKIDPDRLLIYETSIWVQQFQTNIIRQHWEQYHQLILDLVDSYEPPGDLYSQWGVRLYGEGKHFLLSAHLITQDESPREILFLICPFFQRPTDSEITYLLNHHQLNFKQQLSLDHLTNWAQRSYPSELIIAEESWLSIEDEADTNLALSAEEEAILHSVSTASPSLPLFLNGQAGSGKSTLLFHIFSDYCYRHFLLNPEAETASKPHPLFLAYNERLLEVAKAQITTLLKYHHRFNEQETIANPRSKINPFFQTFRQFLHRLLPPEDKEKFPLDRYISFHQFRQLLIQRHLQKYSPEKCWLVIRTFIKGYHLDERENYLTVEDYQEIPNKEKAVSDQEFAEIYNQVWYWYYKHTQATGLWDDQDLIRWVLHHQYYSPDYTAIFCDEAQDFTRLELQLIMRLSVFSQYDLEHEYVPSLPFAFAGDPLQTLNPTGFRWASLKATFYNEVLTVLSPTGNLNLEMNFQELVCNYRSFPAIVGVNNLIQLWRKHLFEWQEIEPQTARKIGDRAPQKFILGTNIAPDIAKTYLENALIILPCDEAGEQDYVRNDDLLNELFLGNENESQPWNMLSAIAAKGLEFEQVILYKFGDCSPNNLFQNPDYASEEIKYFLNKLYVAVSRATEQLLIVDTAKGEENLWQYATDLSAIENLMQSTLENSEKWLNKINYIQWGNSPENLGKDDPRQLAETFTKEGLKQNNPDLLWRAQQAYKRLQEEAKATYCQGEALKLEGKLIAAGNCFLKQPNPEAAWDCFWQGMAWEELRKLAQDIKQNVVQVSETTRLKLEDNYPLIAYMAQEETTTEADQISQLEKLTQFILSYFKTEDSQQLEQTIQTPQWQTVLKRYNEQISEILQTESDQTTKLSWQNYAQVLETIGRKIHKTSFLKNAGECYFKIENYQQATICWETANETSQPQYYRAKAYSLGMPKGLEYLVRLGANQEIVREWEKANKPFQQEWLIYVAPVLEANGNYSLALRSYAYLNYKEKVENSFQQVTNPDPKLILFLITYYLYFQHWEEMIVMMETYLSEIIKDSNKSYFSLITRLADSKLTPEILSFQQRQRLESLFKQSVIPNPSETDFPYYHWGVVLEKIGSFGESLQYYQNYVFTQNPSKLRNFARQRWLAVKKKQALYLQKQGEKDQAKNLEKEFNRRAKSWQIDPRKVNLTPPQLVKEELSSQKKQKPSLKLPPNTKVTSPSQGILQLRVRHLSIKIMEKAKQVLITDELSEQTFRVDGLTHQVMVGDMILKSQGNEGLSFISPSGSFAGRVIYPQGGCQLELRIQGINDRIQISF</sequence>
<dbReference type="GO" id="GO:0016787">
    <property type="term" value="F:hydrolase activity"/>
    <property type="evidence" value="ECO:0007669"/>
    <property type="project" value="UniProtKB-UniRule"/>
</dbReference>
<evidence type="ECO:0000256" key="5">
    <source>
        <dbReference type="PROSITE-ProRule" id="PRU00560"/>
    </source>
</evidence>
<evidence type="ECO:0000256" key="1">
    <source>
        <dbReference type="ARBA" id="ARBA00022741"/>
    </source>
</evidence>
<organism evidence="8 9">
    <name type="scientific">Dactylococcopsis salina (strain PCC 8305)</name>
    <name type="common">Myxobactron salinum</name>
    <dbReference type="NCBI Taxonomy" id="13035"/>
    <lineage>
        <taxon>Bacteria</taxon>
        <taxon>Bacillati</taxon>
        <taxon>Cyanobacteriota</taxon>
        <taxon>Cyanophyceae</taxon>
        <taxon>Nodosilineales</taxon>
        <taxon>Cymatolegaceae</taxon>
        <taxon>Dactylococcopsis</taxon>
    </lineage>
</organism>
<dbReference type="Proteomes" id="UP000010482">
    <property type="component" value="Chromosome"/>
</dbReference>
<accession>K9YZK5</accession>
<evidence type="ECO:0000256" key="6">
    <source>
        <dbReference type="SAM" id="MobiDB-lite"/>
    </source>
</evidence>
<dbReference type="STRING" id="13035.Dacsa_3428"/>
<evidence type="ECO:0000256" key="2">
    <source>
        <dbReference type="ARBA" id="ARBA00022801"/>
    </source>
</evidence>
<dbReference type="PATRIC" id="fig|13035.3.peg.3881"/>
<dbReference type="GO" id="GO:0003677">
    <property type="term" value="F:DNA binding"/>
    <property type="evidence" value="ECO:0007669"/>
    <property type="project" value="InterPro"/>
</dbReference>
<feature type="region of interest" description="Disordered" evidence="6">
    <location>
        <begin position="1307"/>
        <end position="1327"/>
    </location>
</feature>
<evidence type="ECO:0000259" key="7">
    <source>
        <dbReference type="PROSITE" id="PS51198"/>
    </source>
</evidence>
<keyword evidence="3 5" id="KW-0347">Helicase</keyword>
<dbReference type="PANTHER" id="PTHR11070">
    <property type="entry name" value="UVRD / RECB / PCRA DNA HELICASE FAMILY MEMBER"/>
    <property type="match status" value="1"/>
</dbReference>
<evidence type="ECO:0000256" key="4">
    <source>
        <dbReference type="ARBA" id="ARBA00022840"/>
    </source>
</evidence>